<comment type="caution">
    <text evidence="14">The sequence shown here is derived from an EMBL/GenBank/DDBJ whole genome shotgun (WGS) entry which is preliminary data.</text>
</comment>
<dbReference type="Pfam" id="PF01343">
    <property type="entry name" value="Peptidase_S49"/>
    <property type="match status" value="1"/>
</dbReference>
<dbReference type="Proteomes" id="UP000050562">
    <property type="component" value="Unassembled WGS sequence"/>
</dbReference>
<feature type="domain" description="Peptidase S49" evidence="12">
    <location>
        <begin position="152"/>
        <end position="301"/>
    </location>
</feature>
<evidence type="ECO:0000256" key="8">
    <source>
        <dbReference type="ARBA" id="ARBA00022989"/>
    </source>
</evidence>
<evidence type="ECO:0000256" key="1">
    <source>
        <dbReference type="ARBA" id="ARBA00004236"/>
    </source>
</evidence>
<dbReference type="AlphaFoldDB" id="A0A0P9XSV7"/>
<keyword evidence="5 11" id="KW-0812">Transmembrane</keyword>
<dbReference type="GO" id="GO:0006508">
    <property type="term" value="P:proteolysis"/>
    <property type="evidence" value="ECO:0007669"/>
    <property type="project" value="UniProtKB-KW"/>
</dbReference>
<keyword evidence="3" id="KW-1003">Cell membrane</keyword>
<feature type="coiled-coil region" evidence="10">
    <location>
        <begin position="66"/>
        <end position="94"/>
    </location>
</feature>
<keyword evidence="4" id="KW-0645">Protease</keyword>
<keyword evidence="9 11" id="KW-0472">Membrane</keyword>
<dbReference type="GO" id="GO:0004252">
    <property type="term" value="F:serine-type endopeptidase activity"/>
    <property type="evidence" value="ECO:0007669"/>
    <property type="project" value="InterPro"/>
</dbReference>
<feature type="transmembrane region" description="Helical" evidence="11">
    <location>
        <begin position="6"/>
        <end position="28"/>
    </location>
</feature>
<evidence type="ECO:0000259" key="12">
    <source>
        <dbReference type="Pfam" id="PF01343"/>
    </source>
</evidence>
<evidence type="ECO:0000256" key="10">
    <source>
        <dbReference type="SAM" id="Coils"/>
    </source>
</evidence>
<comment type="subcellular location">
    <subcellularLocation>
        <location evidence="1">Cell membrane</location>
    </subcellularLocation>
</comment>
<dbReference type="InterPro" id="IPR013703">
    <property type="entry name" value="Peptidase_S49_N_proteobac"/>
</dbReference>
<dbReference type="Pfam" id="PF08496">
    <property type="entry name" value="Peptidase_S49_N"/>
    <property type="match status" value="1"/>
</dbReference>
<evidence type="ECO:0000256" key="11">
    <source>
        <dbReference type="SAM" id="Phobius"/>
    </source>
</evidence>
<proteinExistence type="inferred from homology"/>
<organism evidence="14">
    <name type="scientific">Pseudomonas syringae pv. primulae</name>
    <dbReference type="NCBI Taxonomy" id="251707"/>
    <lineage>
        <taxon>Bacteria</taxon>
        <taxon>Pseudomonadati</taxon>
        <taxon>Pseudomonadota</taxon>
        <taxon>Gammaproteobacteria</taxon>
        <taxon>Pseudomonadales</taxon>
        <taxon>Pseudomonadaceae</taxon>
        <taxon>Pseudomonas</taxon>
    </lineage>
</organism>
<dbReference type="GO" id="GO:0005886">
    <property type="term" value="C:plasma membrane"/>
    <property type="evidence" value="ECO:0007669"/>
    <property type="project" value="UniProtKB-SubCell"/>
</dbReference>
<name>A0A0P9XSV7_9PSED</name>
<feature type="domain" description="Peptidase S49 N-terminal proteobacteria" evidence="13">
    <location>
        <begin position="2"/>
        <end position="149"/>
    </location>
</feature>
<dbReference type="SUPFAM" id="SSF52096">
    <property type="entry name" value="ClpP/crotonase"/>
    <property type="match status" value="1"/>
</dbReference>
<dbReference type="Gene3D" id="3.90.226.10">
    <property type="entry name" value="2-enoyl-CoA Hydratase, Chain A, domain 1"/>
    <property type="match status" value="1"/>
</dbReference>
<evidence type="ECO:0000313" key="14">
    <source>
        <dbReference type="EMBL" id="KPY38798.1"/>
    </source>
</evidence>
<accession>A0A0P9XSV7</accession>
<dbReference type="PANTHER" id="PTHR42987">
    <property type="entry name" value="PEPTIDASE S49"/>
    <property type="match status" value="1"/>
</dbReference>
<dbReference type="Gene3D" id="6.20.330.10">
    <property type="match status" value="1"/>
</dbReference>
<evidence type="ECO:0000256" key="3">
    <source>
        <dbReference type="ARBA" id="ARBA00022475"/>
    </source>
</evidence>
<dbReference type="RefSeq" id="WP_057408617.1">
    <property type="nucleotide sequence ID" value="NZ_LJRC01000083.1"/>
</dbReference>
<dbReference type="PATRIC" id="fig|251707.3.peg.5174"/>
<keyword evidence="6" id="KW-0378">Hydrolase</keyword>
<dbReference type="EMBL" id="LJRC01000083">
    <property type="protein sequence ID" value="KPY38798.1"/>
    <property type="molecule type" value="Genomic_DNA"/>
</dbReference>
<keyword evidence="10" id="KW-0175">Coiled coil</keyword>
<dbReference type="InterPro" id="IPR002142">
    <property type="entry name" value="Peptidase_S49"/>
</dbReference>
<dbReference type="CDD" id="cd07023">
    <property type="entry name" value="S49_Sppa_N_C"/>
    <property type="match status" value="1"/>
</dbReference>
<evidence type="ECO:0000256" key="2">
    <source>
        <dbReference type="ARBA" id="ARBA00008683"/>
    </source>
</evidence>
<comment type="similarity">
    <text evidence="2">Belongs to the peptidase S49 family.</text>
</comment>
<evidence type="ECO:0000256" key="7">
    <source>
        <dbReference type="ARBA" id="ARBA00022825"/>
    </source>
</evidence>
<keyword evidence="8 11" id="KW-1133">Transmembrane helix</keyword>
<keyword evidence="7" id="KW-0720">Serine protease</keyword>
<dbReference type="NCBIfam" id="NF008745">
    <property type="entry name" value="PRK11778.1"/>
    <property type="match status" value="1"/>
</dbReference>
<evidence type="ECO:0000256" key="9">
    <source>
        <dbReference type="ARBA" id="ARBA00023136"/>
    </source>
</evidence>
<dbReference type="InterPro" id="IPR047272">
    <property type="entry name" value="S49_SppA_C"/>
</dbReference>
<reference evidence="14" key="1">
    <citation type="submission" date="2015-09" db="EMBL/GenBank/DDBJ databases">
        <title>Genome announcement of multiple Pseudomonas syringae strains.</title>
        <authorList>
            <person name="Thakur S."/>
            <person name="Wang P.W."/>
            <person name="Gong Y."/>
            <person name="Weir B.S."/>
            <person name="Guttman D.S."/>
        </authorList>
    </citation>
    <scope>NUCLEOTIDE SEQUENCE [LARGE SCALE GENOMIC DNA]</scope>
    <source>
        <strain evidence="14">ICMP3956</strain>
    </source>
</reference>
<dbReference type="PANTHER" id="PTHR42987:SF4">
    <property type="entry name" value="PROTEASE SOHB-RELATED"/>
    <property type="match status" value="1"/>
</dbReference>
<evidence type="ECO:0000259" key="13">
    <source>
        <dbReference type="Pfam" id="PF08496"/>
    </source>
</evidence>
<protein>
    <submittedName>
        <fullName evidence="14">Peptidase, U7 family</fullName>
    </submittedName>
</protein>
<evidence type="ECO:0000256" key="4">
    <source>
        <dbReference type="ARBA" id="ARBA00022670"/>
    </source>
</evidence>
<dbReference type="InterPro" id="IPR029045">
    <property type="entry name" value="ClpP/crotonase-like_dom_sf"/>
</dbReference>
<evidence type="ECO:0000256" key="6">
    <source>
        <dbReference type="ARBA" id="ARBA00022801"/>
    </source>
</evidence>
<gene>
    <name evidence="14" type="ORF">ALO52_03930</name>
</gene>
<evidence type="ECO:0000256" key="5">
    <source>
        <dbReference type="ARBA" id="ARBA00022692"/>
    </source>
</evidence>
<sequence>MEFVVDYASFLAKTVTLVVAIIVVLVAIASMRGKGRRKTAGQLQVTRLNDFYKGLRERLEQSLLGKDRLKALRKEQARALKKEKKDKVEEKARVYVLDFDGDIKASATESMRHEITALLTLATNKDEVVLRLESGGGMVHSYGLASSQLARIRQAGIPLTICIDKVAASGGYMMACIGNKIISAPFAILGSIGVVAQLPNVNRLLKKHDIDFEVLTAGEYKRTLTVFGENTEKGREKFQQDLDITHDLFKNFVASYRPQLSIDEVATGEVWLGMAALDKQLVDELKTSDEYLAERAKDADVFHLHYVQRKSLQERMGMAAAASADGLIAKWWGRLTQQRFW</sequence>